<proteinExistence type="predicted"/>
<dbReference type="SUPFAM" id="SSF52540">
    <property type="entry name" value="P-loop containing nucleoside triphosphate hydrolases"/>
    <property type="match status" value="1"/>
</dbReference>
<protein>
    <submittedName>
        <fullName evidence="7">Dynamin family protein</fullName>
    </submittedName>
</protein>
<keyword evidence="2" id="KW-0547">Nucleotide-binding</keyword>
<evidence type="ECO:0000313" key="8">
    <source>
        <dbReference type="EMBL" id="QUO42459.1"/>
    </source>
</evidence>
<organism evidence="7 9">
    <name type="scientific">Brevibacillus composti</name>
    <dbReference type="NCBI Taxonomy" id="2796470"/>
    <lineage>
        <taxon>Bacteria</taxon>
        <taxon>Bacillati</taxon>
        <taxon>Bacillota</taxon>
        <taxon>Bacilli</taxon>
        <taxon>Bacillales</taxon>
        <taxon>Paenibacillaceae</taxon>
        <taxon>Brevibacillus</taxon>
    </lineage>
</organism>
<dbReference type="GO" id="GO:0005525">
    <property type="term" value="F:GTP binding"/>
    <property type="evidence" value="ECO:0007669"/>
    <property type="project" value="UniProtKB-KW"/>
</dbReference>
<comment type="subcellular location">
    <subcellularLocation>
        <location evidence="1">Membrane</location>
    </subcellularLocation>
</comment>
<evidence type="ECO:0000256" key="5">
    <source>
        <dbReference type="ARBA" id="ARBA00023136"/>
    </source>
</evidence>
<dbReference type="AlphaFoldDB" id="A0A7T5JPF7"/>
<evidence type="ECO:0000256" key="4">
    <source>
        <dbReference type="ARBA" id="ARBA00023134"/>
    </source>
</evidence>
<dbReference type="GO" id="GO:0016020">
    <property type="term" value="C:membrane"/>
    <property type="evidence" value="ECO:0007669"/>
    <property type="project" value="UniProtKB-SubCell"/>
</dbReference>
<keyword evidence="3" id="KW-0378">Hydrolase</keyword>
<feature type="domain" description="Dynamin N-terminal" evidence="6">
    <location>
        <begin position="55"/>
        <end position="208"/>
    </location>
</feature>
<dbReference type="InterPro" id="IPR045063">
    <property type="entry name" value="Dynamin_N"/>
</dbReference>
<accession>A0A7T5JPF7</accession>
<dbReference type="EMBL" id="CP066308">
    <property type="protein sequence ID" value="QQE75433.1"/>
    <property type="molecule type" value="Genomic_DNA"/>
</dbReference>
<reference evidence="7 9" key="1">
    <citation type="submission" date="2020-12" db="EMBL/GenBank/DDBJ databases">
        <title>strain FJAT-54423T represents a novel species of the genus Brevibacillus.</title>
        <authorList>
            <person name="Tang R."/>
        </authorList>
    </citation>
    <scope>NUCLEOTIDE SEQUENCE [LARGE SCALE GENOMIC DNA]</scope>
    <source>
        <strain evidence="7 9">FJAT-54423</strain>
    </source>
</reference>
<evidence type="ECO:0000256" key="2">
    <source>
        <dbReference type="ARBA" id="ARBA00022741"/>
    </source>
</evidence>
<keyword evidence="5" id="KW-0472">Membrane</keyword>
<name>A0A7T5JPF7_9BACL</name>
<evidence type="ECO:0000256" key="3">
    <source>
        <dbReference type="ARBA" id="ARBA00022801"/>
    </source>
</evidence>
<evidence type="ECO:0000313" key="10">
    <source>
        <dbReference type="Proteomes" id="UP000677234"/>
    </source>
</evidence>
<evidence type="ECO:0000256" key="1">
    <source>
        <dbReference type="ARBA" id="ARBA00004370"/>
    </source>
</evidence>
<keyword evidence="4" id="KW-0342">GTP-binding</keyword>
<dbReference type="EMBL" id="CP073708">
    <property type="protein sequence ID" value="QUO42459.1"/>
    <property type="molecule type" value="Genomic_DNA"/>
</dbReference>
<dbReference type="InterPro" id="IPR027417">
    <property type="entry name" value="P-loop_NTPase"/>
</dbReference>
<dbReference type="GO" id="GO:0003924">
    <property type="term" value="F:GTPase activity"/>
    <property type="evidence" value="ECO:0007669"/>
    <property type="project" value="InterPro"/>
</dbReference>
<dbReference type="Pfam" id="PF00350">
    <property type="entry name" value="Dynamin_N"/>
    <property type="match status" value="1"/>
</dbReference>
<reference evidence="8" key="2">
    <citation type="submission" date="2021-04" db="EMBL/GenBank/DDBJ databases">
        <title>Brevibacillus composti FJAT-54423, complete genome.</title>
        <authorList>
            <person name="Tang R."/>
        </authorList>
    </citation>
    <scope>NUCLEOTIDE SEQUENCE</scope>
    <source>
        <strain evidence="8">FJAT-54424</strain>
    </source>
</reference>
<dbReference type="Proteomes" id="UP000595847">
    <property type="component" value="Chromosome"/>
</dbReference>
<dbReference type="GO" id="GO:0008053">
    <property type="term" value="P:mitochondrial fusion"/>
    <property type="evidence" value="ECO:0007669"/>
    <property type="project" value="TreeGrafter"/>
</dbReference>
<dbReference type="InterPro" id="IPR027094">
    <property type="entry name" value="Mitofusin_fam"/>
</dbReference>
<keyword evidence="10" id="KW-1185">Reference proteome</keyword>
<dbReference type="PANTHER" id="PTHR10465">
    <property type="entry name" value="TRANSMEMBRANE GTPASE FZO1"/>
    <property type="match status" value="1"/>
</dbReference>
<dbReference type="KEGG" id="bcop:JD108_05860"/>
<dbReference type="CDD" id="cd09912">
    <property type="entry name" value="DLP_2"/>
    <property type="match status" value="1"/>
</dbReference>
<sequence length="548" mass="62112">MVQVQSHIMERATDFALLADRLEKMASSIDKTKDDATPGKLLQLAAKTRGVELNIAFCGHFSAGKSTMINTLLGVPLLPSNPIPTSANVVKIRGGEKAARVYTHNNGVLTFDPDTEMEKLKQFAVDGDTVEWVEVSYPGTLLEEQTSLLDTPGIDSTDAAHKIATESALHLADVVIYMMDYNHVQAEENFNFTKTLKDRGKPVYLVVNMIDKHIDFELDFDSYKESVEEAFATWNIQPDGIFYTSLAEPDHEENQYEEFRDMLKRLIRQREELVSKTVKDAAEHLIEEHVLALRRDNQAARQEWENRLEECRLDGVDGRDPEQVAQALQAAEQADSELSSRVEKARKLMEKELGSLLENARLTYFSTNEAAEQYLESRKPGFKMGLFFAGKKTEEEKQRRQEALLADLREKTAGNLDFHFKELLAKFPEKFELRDEAYHQAVYATTIEITPEFLASQVKGGASTREYVMNYCADLSNGIKAEYRRAGLGLIERVTAMLQQETDKERTALQERLRVLRELAQIHGRLKQLSETEQAAGQRLQAILREGA</sequence>
<dbReference type="Proteomes" id="UP000677234">
    <property type="component" value="Chromosome"/>
</dbReference>
<gene>
    <name evidence="7" type="ORF">JD108_05860</name>
    <name evidence="8" type="ORF">KDJ56_05540</name>
</gene>
<evidence type="ECO:0000313" key="9">
    <source>
        <dbReference type="Proteomes" id="UP000595847"/>
    </source>
</evidence>
<evidence type="ECO:0000259" key="6">
    <source>
        <dbReference type="Pfam" id="PF00350"/>
    </source>
</evidence>
<dbReference type="PANTHER" id="PTHR10465:SF0">
    <property type="entry name" value="SARCALUMENIN"/>
    <property type="match status" value="1"/>
</dbReference>
<dbReference type="Gene3D" id="3.40.50.300">
    <property type="entry name" value="P-loop containing nucleotide triphosphate hydrolases"/>
    <property type="match status" value="1"/>
</dbReference>
<dbReference type="RefSeq" id="WP_198828960.1">
    <property type="nucleotide sequence ID" value="NZ_CP066308.1"/>
</dbReference>
<evidence type="ECO:0000313" key="7">
    <source>
        <dbReference type="EMBL" id="QQE75433.1"/>
    </source>
</evidence>